<evidence type="ECO:0000313" key="6">
    <source>
        <dbReference type="Proteomes" id="UP000267027"/>
    </source>
</evidence>
<dbReference type="PANTHER" id="PTHR23003">
    <property type="entry name" value="RNA RECOGNITION MOTIF RRM DOMAIN CONTAINING PROTEIN"/>
    <property type="match status" value="1"/>
</dbReference>
<reference evidence="5 6" key="2">
    <citation type="submission" date="2018-11" db="EMBL/GenBank/DDBJ databases">
        <authorList>
            <consortium name="Pathogen Informatics"/>
        </authorList>
    </citation>
    <scope>NUCLEOTIDE SEQUENCE [LARGE SCALE GENOMIC DNA]</scope>
    <source>
        <strain evidence="5 6">Costa Rica</strain>
    </source>
</reference>
<dbReference type="GO" id="GO:0005634">
    <property type="term" value="C:nucleus"/>
    <property type="evidence" value="ECO:0007669"/>
    <property type="project" value="TreeGrafter"/>
</dbReference>
<dbReference type="InterPro" id="IPR000504">
    <property type="entry name" value="RRM_dom"/>
</dbReference>
<feature type="domain" description="RRM" evidence="4">
    <location>
        <begin position="7"/>
        <end position="81"/>
    </location>
</feature>
<dbReference type="InterPro" id="IPR050374">
    <property type="entry name" value="RRT5_SRSF_SR"/>
</dbReference>
<dbReference type="InterPro" id="IPR035979">
    <property type="entry name" value="RBD_domain_sf"/>
</dbReference>
<evidence type="ECO:0000256" key="3">
    <source>
        <dbReference type="SAM" id="MobiDB-lite"/>
    </source>
</evidence>
<proteinExistence type="predicted"/>
<dbReference type="PROSITE" id="PS50102">
    <property type="entry name" value="RRM"/>
    <property type="match status" value="1"/>
</dbReference>
<reference evidence="7" key="1">
    <citation type="submission" date="2017-02" db="UniProtKB">
        <authorList>
            <consortium name="WormBaseParasite"/>
        </authorList>
    </citation>
    <scope>IDENTIFICATION</scope>
</reference>
<sequence>MSGVRERTCYVSNLPPFVTADTIEEFFKGVGIIESVTLIERISYRFAFVVFESTLSVPHAITRLHRTKLHGVPVSVQPHRGSKKLEQVRYLVDTYKRREPDDCSGDCGYEREKKRRRTLTEHNDEHCQSSPDPTESNDEPFCCNTAPKSSAQLDTPRRPACSSALGFPS</sequence>
<dbReference type="EMBL" id="UYYA01003995">
    <property type="protein sequence ID" value="VDM58572.1"/>
    <property type="molecule type" value="Genomic_DNA"/>
</dbReference>
<evidence type="ECO:0000313" key="5">
    <source>
        <dbReference type="EMBL" id="VDM58572.1"/>
    </source>
</evidence>
<evidence type="ECO:0000313" key="7">
    <source>
        <dbReference type="WBParaSite" id="ACOC_0000698601-mRNA-1"/>
    </source>
</evidence>
<dbReference type="SUPFAM" id="SSF54928">
    <property type="entry name" value="RNA-binding domain, RBD"/>
    <property type="match status" value="1"/>
</dbReference>
<evidence type="ECO:0000256" key="2">
    <source>
        <dbReference type="PROSITE-ProRule" id="PRU00176"/>
    </source>
</evidence>
<feature type="region of interest" description="Disordered" evidence="3">
    <location>
        <begin position="118"/>
        <end position="169"/>
    </location>
</feature>
<organism evidence="7">
    <name type="scientific">Angiostrongylus costaricensis</name>
    <name type="common">Nematode worm</name>
    <dbReference type="NCBI Taxonomy" id="334426"/>
    <lineage>
        <taxon>Eukaryota</taxon>
        <taxon>Metazoa</taxon>
        <taxon>Ecdysozoa</taxon>
        <taxon>Nematoda</taxon>
        <taxon>Chromadorea</taxon>
        <taxon>Rhabditida</taxon>
        <taxon>Rhabditina</taxon>
        <taxon>Rhabditomorpha</taxon>
        <taxon>Strongyloidea</taxon>
        <taxon>Metastrongylidae</taxon>
        <taxon>Angiostrongylus</taxon>
    </lineage>
</organism>
<accession>A0A0R3PP91</accession>
<gene>
    <name evidence="5" type="ORF">ACOC_LOCUS6987</name>
</gene>
<dbReference type="SMART" id="SM00360">
    <property type="entry name" value="RRM"/>
    <property type="match status" value="1"/>
</dbReference>
<evidence type="ECO:0000259" key="4">
    <source>
        <dbReference type="PROSITE" id="PS50102"/>
    </source>
</evidence>
<name>A0A0R3PP91_ANGCS</name>
<dbReference type="GO" id="GO:0005737">
    <property type="term" value="C:cytoplasm"/>
    <property type="evidence" value="ECO:0007669"/>
    <property type="project" value="TreeGrafter"/>
</dbReference>
<dbReference type="InterPro" id="IPR012677">
    <property type="entry name" value="Nucleotide-bd_a/b_plait_sf"/>
</dbReference>
<dbReference type="OrthoDB" id="6159137at2759"/>
<dbReference type="WBParaSite" id="ACOC_0000698601-mRNA-1">
    <property type="protein sequence ID" value="ACOC_0000698601-mRNA-1"/>
    <property type="gene ID" value="ACOC_0000698601"/>
</dbReference>
<dbReference type="GO" id="GO:0003729">
    <property type="term" value="F:mRNA binding"/>
    <property type="evidence" value="ECO:0007669"/>
    <property type="project" value="TreeGrafter"/>
</dbReference>
<feature type="compositionally biased region" description="Basic and acidic residues" evidence="3">
    <location>
        <begin position="118"/>
        <end position="127"/>
    </location>
</feature>
<dbReference type="Pfam" id="PF00076">
    <property type="entry name" value="RRM_1"/>
    <property type="match status" value="1"/>
</dbReference>
<dbReference type="Gene3D" id="3.30.70.330">
    <property type="match status" value="1"/>
</dbReference>
<keyword evidence="1 2" id="KW-0694">RNA-binding</keyword>
<evidence type="ECO:0000256" key="1">
    <source>
        <dbReference type="ARBA" id="ARBA00022884"/>
    </source>
</evidence>
<dbReference type="Proteomes" id="UP000267027">
    <property type="component" value="Unassembled WGS sequence"/>
</dbReference>
<keyword evidence="6" id="KW-1185">Reference proteome</keyword>
<dbReference type="CDD" id="cd00590">
    <property type="entry name" value="RRM_SF"/>
    <property type="match status" value="1"/>
</dbReference>
<protein>
    <submittedName>
        <fullName evidence="7">RRM domain-containing protein</fullName>
    </submittedName>
</protein>
<dbReference type="AlphaFoldDB" id="A0A0R3PP91"/>